<name>A0A916V167_9BURK</name>
<accession>A0A916V167</accession>
<dbReference type="SUPFAM" id="SSF46785">
    <property type="entry name" value="Winged helix' DNA-binding domain"/>
    <property type="match status" value="1"/>
</dbReference>
<dbReference type="InterPro" id="IPR005119">
    <property type="entry name" value="LysR_subst-bd"/>
</dbReference>
<organism evidence="6 7">
    <name type="scientific">Undibacterium terreum</name>
    <dbReference type="NCBI Taxonomy" id="1224302"/>
    <lineage>
        <taxon>Bacteria</taxon>
        <taxon>Pseudomonadati</taxon>
        <taxon>Pseudomonadota</taxon>
        <taxon>Betaproteobacteria</taxon>
        <taxon>Burkholderiales</taxon>
        <taxon>Oxalobacteraceae</taxon>
        <taxon>Undibacterium</taxon>
    </lineage>
</organism>
<evidence type="ECO:0000256" key="4">
    <source>
        <dbReference type="ARBA" id="ARBA00023163"/>
    </source>
</evidence>
<dbReference type="GO" id="GO:0003700">
    <property type="term" value="F:DNA-binding transcription factor activity"/>
    <property type="evidence" value="ECO:0007669"/>
    <property type="project" value="InterPro"/>
</dbReference>
<evidence type="ECO:0000259" key="5">
    <source>
        <dbReference type="PROSITE" id="PS50931"/>
    </source>
</evidence>
<dbReference type="Pfam" id="PF00126">
    <property type="entry name" value="HTH_1"/>
    <property type="match status" value="1"/>
</dbReference>
<sequence length="312" mass="34000">MIEGLTITMDIQDLNNMRLFAAVVSHGSYTSAATELGLQTSKLSRRVTALEQELGVRLLNRTSRRLSLTDAGKMFHRHCVALVAEAQAAKLAIDQTRASPQGVVRISCPPGLLHGQVSPILSQYMIDNPAVRIVLDATNRRVDVVEEGFDISIRVRLLPLEDSDLAMLPLAKSHRILVSAPSLIATQQVPTTLDELRLFPTLATAHASERYQWHFLAPQPISFEHTPRLATDDLATLRDAALRGAGIAQMPKELVQDDLNKGTLIQVLPELTTPEGSVHAIFPSRRGMVPAVRSLLNALATGFTASSSTDQN</sequence>
<dbReference type="InterPro" id="IPR036390">
    <property type="entry name" value="WH_DNA-bd_sf"/>
</dbReference>
<keyword evidence="2" id="KW-0805">Transcription regulation</keyword>
<comment type="similarity">
    <text evidence="1">Belongs to the LysR transcriptional regulatory family.</text>
</comment>
<feature type="domain" description="HTH lysR-type" evidence="5">
    <location>
        <begin position="12"/>
        <end position="69"/>
    </location>
</feature>
<dbReference type="PANTHER" id="PTHR30537">
    <property type="entry name" value="HTH-TYPE TRANSCRIPTIONAL REGULATOR"/>
    <property type="match status" value="1"/>
</dbReference>
<evidence type="ECO:0000256" key="2">
    <source>
        <dbReference type="ARBA" id="ARBA00023015"/>
    </source>
</evidence>
<dbReference type="InterPro" id="IPR036388">
    <property type="entry name" value="WH-like_DNA-bd_sf"/>
</dbReference>
<reference evidence="6" key="2">
    <citation type="submission" date="2020-09" db="EMBL/GenBank/DDBJ databases">
        <authorList>
            <person name="Sun Q."/>
            <person name="Zhou Y."/>
        </authorList>
    </citation>
    <scope>NUCLEOTIDE SEQUENCE</scope>
    <source>
        <strain evidence="6">CGMCC 1.10998</strain>
    </source>
</reference>
<dbReference type="RefSeq" id="WP_229751396.1">
    <property type="nucleotide sequence ID" value="NZ_BMED01000009.1"/>
</dbReference>
<evidence type="ECO:0000313" key="7">
    <source>
        <dbReference type="Proteomes" id="UP000637423"/>
    </source>
</evidence>
<gene>
    <name evidence="6" type="ORF">GCM10011396_55170</name>
</gene>
<reference evidence="6" key="1">
    <citation type="journal article" date="2014" name="Int. J. Syst. Evol. Microbiol.">
        <title>Complete genome sequence of Corynebacterium casei LMG S-19264T (=DSM 44701T), isolated from a smear-ripened cheese.</title>
        <authorList>
            <consortium name="US DOE Joint Genome Institute (JGI-PGF)"/>
            <person name="Walter F."/>
            <person name="Albersmeier A."/>
            <person name="Kalinowski J."/>
            <person name="Ruckert C."/>
        </authorList>
    </citation>
    <scope>NUCLEOTIDE SEQUENCE</scope>
    <source>
        <strain evidence="6">CGMCC 1.10998</strain>
    </source>
</reference>
<evidence type="ECO:0000256" key="3">
    <source>
        <dbReference type="ARBA" id="ARBA00023125"/>
    </source>
</evidence>
<dbReference type="Gene3D" id="1.10.10.10">
    <property type="entry name" value="Winged helix-like DNA-binding domain superfamily/Winged helix DNA-binding domain"/>
    <property type="match status" value="1"/>
</dbReference>
<dbReference type="InterPro" id="IPR058163">
    <property type="entry name" value="LysR-type_TF_proteobact-type"/>
</dbReference>
<comment type="caution">
    <text evidence="6">The sequence shown here is derived from an EMBL/GenBank/DDBJ whole genome shotgun (WGS) entry which is preliminary data.</text>
</comment>
<evidence type="ECO:0000256" key="1">
    <source>
        <dbReference type="ARBA" id="ARBA00009437"/>
    </source>
</evidence>
<keyword evidence="4" id="KW-0804">Transcription</keyword>
<dbReference type="PROSITE" id="PS50931">
    <property type="entry name" value="HTH_LYSR"/>
    <property type="match status" value="1"/>
</dbReference>
<keyword evidence="7" id="KW-1185">Reference proteome</keyword>
<dbReference type="FunFam" id="1.10.10.10:FF:000001">
    <property type="entry name" value="LysR family transcriptional regulator"/>
    <property type="match status" value="1"/>
</dbReference>
<dbReference type="Gene3D" id="3.40.190.290">
    <property type="match status" value="1"/>
</dbReference>
<protein>
    <submittedName>
        <fullName evidence="6">LysR family transcriptional regulator</fullName>
    </submittedName>
</protein>
<dbReference type="Proteomes" id="UP000637423">
    <property type="component" value="Unassembled WGS sequence"/>
</dbReference>
<dbReference type="EMBL" id="BMED01000009">
    <property type="protein sequence ID" value="GGD00556.1"/>
    <property type="molecule type" value="Genomic_DNA"/>
</dbReference>
<proteinExistence type="inferred from homology"/>
<dbReference type="GO" id="GO:0006351">
    <property type="term" value="P:DNA-templated transcription"/>
    <property type="evidence" value="ECO:0007669"/>
    <property type="project" value="TreeGrafter"/>
</dbReference>
<dbReference type="AlphaFoldDB" id="A0A916V167"/>
<dbReference type="Pfam" id="PF03466">
    <property type="entry name" value="LysR_substrate"/>
    <property type="match status" value="1"/>
</dbReference>
<dbReference type="InterPro" id="IPR000847">
    <property type="entry name" value="LysR_HTH_N"/>
</dbReference>
<keyword evidence="3" id="KW-0238">DNA-binding</keyword>
<dbReference type="SUPFAM" id="SSF53850">
    <property type="entry name" value="Periplasmic binding protein-like II"/>
    <property type="match status" value="1"/>
</dbReference>
<evidence type="ECO:0000313" key="6">
    <source>
        <dbReference type="EMBL" id="GGD00556.1"/>
    </source>
</evidence>
<dbReference type="GO" id="GO:0043565">
    <property type="term" value="F:sequence-specific DNA binding"/>
    <property type="evidence" value="ECO:0007669"/>
    <property type="project" value="TreeGrafter"/>
</dbReference>
<dbReference type="PANTHER" id="PTHR30537:SF31">
    <property type="entry name" value="TRANSCRIPTIONAL REGULATOR, LYSR FAMILY"/>
    <property type="match status" value="1"/>
</dbReference>